<proteinExistence type="predicted"/>
<dbReference type="Proteomes" id="UP000593567">
    <property type="component" value="Unassembled WGS sequence"/>
</dbReference>
<organism evidence="2 3">
    <name type="scientific">Bugula neritina</name>
    <name type="common">Brown bryozoan</name>
    <name type="synonym">Sertularia neritina</name>
    <dbReference type="NCBI Taxonomy" id="10212"/>
    <lineage>
        <taxon>Eukaryota</taxon>
        <taxon>Metazoa</taxon>
        <taxon>Spiralia</taxon>
        <taxon>Lophotrochozoa</taxon>
        <taxon>Bryozoa</taxon>
        <taxon>Gymnolaemata</taxon>
        <taxon>Cheilostomatida</taxon>
        <taxon>Flustrina</taxon>
        <taxon>Buguloidea</taxon>
        <taxon>Bugulidae</taxon>
        <taxon>Bugula</taxon>
    </lineage>
</organism>
<evidence type="ECO:0000313" key="2">
    <source>
        <dbReference type="EMBL" id="KAF6016560.1"/>
    </source>
</evidence>
<sequence>MVLQNLHLSLLSVMPEALSLPNTICNLVSCCSLLSPKTSMSSICITTPSTSFKILFISATKISGALHRP</sequence>
<name>A0A7J7IRP1_BUGNE</name>
<dbReference type="EMBL" id="VXIV02003512">
    <property type="protein sequence ID" value="KAF6016560.1"/>
    <property type="molecule type" value="Genomic_DNA"/>
</dbReference>
<protein>
    <submittedName>
        <fullName evidence="2">Uncharacterized protein</fullName>
    </submittedName>
</protein>
<accession>A0A7J7IRP1</accession>
<comment type="caution">
    <text evidence="2">The sequence shown here is derived from an EMBL/GenBank/DDBJ whole genome shotgun (WGS) entry which is preliminary data.</text>
</comment>
<feature type="signal peptide" evidence="1">
    <location>
        <begin position="1"/>
        <end position="19"/>
    </location>
</feature>
<gene>
    <name evidence="2" type="ORF">EB796_025130</name>
</gene>
<evidence type="ECO:0000313" key="3">
    <source>
        <dbReference type="Proteomes" id="UP000593567"/>
    </source>
</evidence>
<keyword evidence="3" id="KW-1185">Reference proteome</keyword>
<feature type="chain" id="PRO_5029625359" evidence="1">
    <location>
        <begin position="20"/>
        <end position="69"/>
    </location>
</feature>
<evidence type="ECO:0000256" key="1">
    <source>
        <dbReference type="SAM" id="SignalP"/>
    </source>
</evidence>
<keyword evidence="1" id="KW-0732">Signal</keyword>
<dbReference type="AlphaFoldDB" id="A0A7J7IRP1"/>
<reference evidence="2" key="1">
    <citation type="submission" date="2020-06" db="EMBL/GenBank/DDBJ databases">
        <title>Draft genome of Bugula neritina, a colonial animal packing powerful symbionts and potential medicines.</title>
        <authorList>
            <person name="Rayko M."/>
        </authorList>
    </citation>
    <scope>NUCLEOTIDE SEQUENCE [LARGE SCALE GENOMIC DNA]</scope>
    <source>
        <strain evidence="2">Kwan_BN1</strain>
    </source>
</reference>